<dbReference type="InterPro" id="IPR031485">
    <property type="entry name" value="CBP_BcsS"/>
</dbReference>
<organism evidence="2 3">
    <name type="scientific">Rhodoplanes serenus</name>
    <dbReference type="NCBI Taxonomy" id="200615"/>
    <lineage>
        <taxon>Bacteria</taxon>
        <taxon>Pseudomonadati</taxon>
        <taxon>Pseudomonadota</taxon>
        <taxon>Alphaproteobacteria</taxon>
        <taxon>Hyphomicrobiales</taxon>
        <taxon>Nitrobacteraceae</taxon>
        <taxon>Rhodoplanes</taxon>
    </lineage>
</organism>
<comment type="caution">
    <text evidence="2">The sequence shown here is derived from an EMBL/GenBank/DDBJ whole genome shotgun (WGS) entry which is preliminary data.</text>
</comment>
<evidence type="ECO:0000313" key="2">
    <source>
        <dbReference type="EMBL" id="VCU06960.1"/>
    </source>
</evidence>
<accession>A0A3S4AY04</accession>
<evidence type="ECO:0000256" key="1">
    <source>
        <dbReference type="SAM" id="Phobius"/>
    </source>
</evidence>
<dbReference type="AlphaFoldDB" id="A0A3S4AY04"/>
<dbReference type="Proteomes" id="UP000289200">
    <property type="component" value="Unassembled WGS sequence"/>
</dbReference>
<keyword evidence="1" id="KW-0472">Membrane</keyword>
<proteinExistence type="predicted"/>
<dbReference type="RefSeq" id="WP_129607166.1">
    <property type="nucleotide sequence ID" value="NZ_UWOC01000004.1"/>
</dbReference>
<feature type="transmembrane region" description="Helical" evidence="1">
    <location>
        <begin position="6"/>
        <end position="26"/>
    </location>
</feature>
<sequence>MSRLEIGAVASATALCRIALFGAALLDAARRRAAPLRAMLAAVALMLGVETTSATPPAPPPPVGPLPPDILASLEAERLLLFGGTDLWRAGGFLHGGFAWAPEGLDRNGPLLRLLVGTGVYQYRSGRRLVVAGQVLGALTSGWVFRRGAFTAVVHGGLDVQDHATRPLDPGNPLRGLHIGLRFGVETWWEPAPDIMVAVAATWSSIGQGFGLQAAAGWRVLEPVYGGFYVGPEVQIYGDETYRQLRAGLHLTAWKLGPYQWSGGVGWTMDTDDRSGPYVRFGVLTKM</sequence>
<dbReference type="OrthoDB" id="8479338at2"/>
<reference evidence="3" key="1">
    <citation type="submission" date="2018-10" db="EMBL/GenBank/DDBJ databases">
        <authorList>
            <person name="Peiro R."/>
            <person name="Begona"/>
            <person name="Cbmso G."/>
            <person name="Lopez M."/>
            <person name="Gonzalez S."/>
            <person name="Sacristan E."/>
            <person name="Castillo E."/>
        </authorList>
    </citation>
    <scope>NUCLEOTIDE SEQUENCE [LARGE SCALE GENOMIC DNA]</scope>
</reference>
<evidence type="ECO:0008006" key="4">
    <source>
        <dbReference type="Google" id="ProtNLM"/>
    </source>
</evidence>
<gene>
    <name evidence="2" type="ORF">RHODGE_RHODGE_00050</name>
</gene>
<keyword evidence="1" id="KW-0812">Transmembrane</keyword>
<name>A0A3S4AY04_9BRAD</name>
<evidence type="ECO:0000313" key="3">
    <source>
        <dbReference type="Proteomes" id="UP000289200"/>
    </source>
</evidence>
<protein>
    <recommendedName>
        <fullName evidence="4">Cellulose biosynthesis protein BcsS</fullName>
    </recommendedName>
</protein>
<keyword evidence="3" id="KW-1185">Reference proteome</keyword>
<dbReference type="Pfam" id="PF17036">
    <property type="entry name" value="CBP_BcsS"/>
    <property type="match status" value="1"/>
</dbReference>
<keyword evidence="1" id="KW-1133">Transmembrane helix</keyword>
<dbReference type="EMBL" id="UWOC01000004">
    <property type="protein sequence ID" value="VCU06960.1"/>
    <property type="molecule type" value="Genomic_DNA"/>
</dbReference>